<dbReference type="Pfam" id="PF03237">
    <property type="entry name" value="Terminase_6N"/>
    <property type="match status" value="1"/>
</dbReference>
<feature type="domain" description="Terminase large subunit gp17-like C-terminal" evidence="4">
    <location>
        <begin position="394"/>
        <end position="550"/>
    </location>
</feature>
<protein>
    <submittedName>
        <fullName evidence="5">Uncharacterized protein YjcR</fullName>
    </submittedName>
</protein>
<gene>
    <name evidence="5" type="ORF">SAMN02745857_01764</name>
</gene>
<name>A0A1W1XKT7_9NEIS</name>
<dbReference type="STRING" id="1121001.SAMN02745857_01764"/>
<evidence type="ECO:0000259" key="3">
    <source>
        <dbReference type="Pfam" id="PF06056"/>
    </source>
</evidence>
<keyword evidence="6" id="KW-1185">Reference proteome</keyword>
<evidence type="ECO:0000256" key="2">
    <source>
        <dbReference type="SAM" id="MobiDB-lite"/>
    </source>
</evidence>
<dbReference type="InterPro" id="IPR010332">
    <property type="entry name" value="ATPase_terminase-su_N"/>
</dbReference>
<dbReference type="Gene3D" id="3.40.50.300">
    <property type="entry name" value="P-loop containing nucleotide triphosphate hydrolases"/>
    <property type="match status" value="1"/>
</dbReference>
<keyword evidence="1" id="KW-1188">Viral release from host cell</keyword>
<dbReference type="Pfam" id="PF17289">
    <property type="entry name" value="Terminase_6C"/>
    <property type="match status" value="1"/>
</dbReference>
<organism evidence="5 6">
    <name type="scientific">Andreprevotia lacus DSM 23236</name>
    <dbReference type="NCBI Taxonomy" id="1121001"/>
    <lineage>
        <taxon>Bacteria</taxon>
        <taxon>Pseudomonadati</taxon>
        <taxon>Pseudomonadota</taxon>
        <taxon>Betaproteobacteria</taxon>
        <taxon>Neisseriales</taxon>
        <taxon>Chitinibacteraceae</taxon>
        <taxon>Andreprevotia</taxon>
    </lineage>
</organism>
<evidence type="ECO:0000259" key="4">
    <source>
        <dbReference type="Pfam" id="PF17289"/>
    </source>
</evidence>
<dbReference type="Gene3D" id="3.30.420.240">
    <property type="match status" value="1"/>
</dbReference>
<dbReference type="AlphaFoldDB" id="A0A1W1XKT7"/>
<dbReference type="EMBL" id="FWXD01000009">
    <property type="protein sequence ID" value="SMC24161.1"/>
    <property type="molecule type" value="Genomic_DNA"/>
</dbReference>
<dbReference type="Proteomes" id="UP000192761">
    <property type="component" value="Unassembled WGS sequence"/>
</dbReference>
<dbReference type="InterPro" id="IPR035421">
    <property type="entry name" value="Terminase_6C"/>
</dbReference>
<evidence type="ECO:0000313" key="5">
    <source>
        <dbReference type="EMBL" id="SMC24161.1"/>
    </source>
</evidence>
<proteinExistence type="predicted"/>
<evidence type="ECO:0000313" key="6">
    <source>
        <dbReference type="Proteomes" id="UP000192761"/>
    </source>
</evidence>
<evidence type="ECO:0000256" key="1">
    <source>
        <dbReference type="ARBA" id="ARBA00022612"/>
    </source>
</evidence>
<dbReference type="InterPro" id="IPR027417">
    <property type="entry name" value="P-loop_NTPase"/>
</dbReference>
<feature type="region of interest" description="Disordered" evidence="2">
    <location>
        <begin position="83"/>
        <end position="107"/>
    </location>
</feature>
<sequence length="567" mass="64292">MYWQGFSIAQIAELTQTPRGTLDSWKKRDRWDDAAPIDRVDFALEARLTQLIMKESKTGGDFKEIDLLGRQIERVARVRRYSGGGSETDLNPNIAARNAGPKQKPARNVFDEDQGEKLVDAFRDSLFDYQRAWFDNANQRTRMILKSRQIGATWYFAREALVDAIQTGRNQIFLSASKSQAHVFKQYIIQFAREAAGVDLTGDPIVLDNGAHLYFLGTNARTAQGYHGNFYFDEFFWTNKFTELNKVASGMALHKQWRKTYFSTPSSITHEAYPFWNGDQFNKRRAKREQATFNVTPQFLANGVHCADKIWRQVVTILDAERGGCDLFDIEELRAYEYSPDEFDNLLMCNFIDDTASVFPLALLQRGMVDAWDVWSDFKPFAGRPFGERPVWLGYDPSLTGDSAGLVVLAPPLVPGGKFRALEKHQWRGMDFQAQAEAIRAICRRYNVAYIGIDATGIGQGVYQLVRQFFPGTEQISYSPEVKGRLVLKAYDVISKGRLEFDAGWSDLAQAFMAIRKTMTASGRQVTYEAGRDESGHADLAWACMHALLHEPLEGATATNQSFMEMC</sequence>
<accession>A0A1W1XKT7</accession>
<dbReference type="Pfam" id="PF06056">
    <property type="entry name" value="Terminase_5"/>
    <property type="match status" value="1"/>
</dbReference>
<feature type="domain" description="Terminase ATPase subunit N-terminal" evidence="3">
    <location>
        <begin position="1"/>
        <end position="50"/>
    </location>
</feature>
<reference evidence="5 6" key="1">
    <citation type="submission" date="2017-04" db="EMBL/GenBank/DDBJ databases">
        <authorList>
            <person name="Afonso C.L."/>
            <person name="Miller P.J."/>
            <person name="Scott M.A."/>
            <person name="Spackman E."/>
            <person name="Goraichik I."/>
            <person name="Dimitrov K.M."/>
            <person name="Suarez D.L."/>
            <person name="Swayne D.E."/>
        </authorList>
    </citation>
    <scope>NUCLEOTIDE SEQUENCE [LARGE SCALE GENOMIC DNA]</scope>
    <source>
        <strain evidence="5 6">DSM 23236</strain>
    </source>
</reference>